<organism evidence="2 3">
    <name type="scientific">Oldenlandia corymbosa var. corymbosa</name>
    <dbReference type="NCBI Taxonomy" id="529605"/>
    <lineage>
        <taxon>Eukaryota</taxon>
        <taxon>Viridiplantae</taxon>
        <taxon>Streptophyta</taxon>
        <taxon>Embryophyta</taxon>
        <taxon>Tracheophyta</taxon>
        <taxon>Spermatophyta</taxon>
        <taxon>Magnoliopsida</taxon>
        <taxon>eudicotyledons</taxon>
        <taxon>Gunneridae</taxon>
        <taxon>Pentapetalae</taxon>
        <taxon>asterids</taxon>
        <taxon>lamiids</taxon>
        <taxon>Gentianales</taxon>
        <taxon>Rubiaceae</taxon>
        <taxon>Rubioideae</taxon>
        <taxon>Spermacoceae</taxon>
        <taxon>Hedyotis-Oldenlandia complex</taxon>
        <taxon>Oldenlandia</taxon>
    </lineage>
</organism>
<dbReference type="EMBL" id="OX459124">
    <property type="protein sequence ID" value="CAI9112793.1"/>
    <property type="molecule type" value="Genomic_DNA"/>
</dbReference>
<protein>
    <submittedName>
        <fullName evidence="2">OLC1v1013286C1</fullName>
    </submittedName>
</protein>
<accession>A0AAV1DXY1</accession>
<feature type="transmembrane region" description="Helical" evidence="1">
    <location>
        <begin position="16"/>
        <end position="39"/>
    </location>
</feature>
<dbReference type="AlphaFoldDB" id="A0AAV1DXY1"/>
<dbReference type="FunFam" id="3.90.550.50:FF:000006">
    <property type="entry name" value="Fringe-related protein-like"/>
    <property type="match status" value="1"/>
</dbReference>
<sequence>MKNPNIKLASHHQFPFGLVNCITISCLIFLVYLLLSLVLDPNANQSYRALSEQHLTTTTSTTSLEHIVFGIASSKNSWLRRKEFVRLWWRPEVMRGCVFLEEKPVNLSTSLQNDTVSLPPVCISGDTSRFPYTYKLFGQRSAIRVARVVSETVALNHSNVRWFVFGDDDTFFFPENLVKTLSKYDHGLWYYIGANSEDFDANKLFSFEMAYGGAGFAISYPLAKVLAKVLDSCLERYPHVFGSDGRIQACLMELGVSLTHEPGFHQMDIRGNIFGFMAAHPIRPLVTLHHLEVPEPIFPKMTTLKSMEHLMKATKFDPLRILQQAVCYDQRSLFTISVSWGYAVQLIARDVPLPDVLRAQLTFTSWRQTPHVTLDAQGYDSDPCKRPVVFFFDGVYTSDDGIVSIYWRMDINCTYDKKIEEIRVVSEKLDLDIKQLQAPRRQCCDVLQSSANSTIHVAVRECGPEELIRMHP</sequence>
<dbReference type="PROSITE" id="PS51257">
    <property type="entry name" value="PROKAR_LIPOPROTEIN"/>
    <property type="match status" value="1"/>
</dbReference>
<dbReference type="InterPro" id="IPR006740">
    <property type="entry name" value="DUF604"/>
</dbReference>
<dbReference type="Gene3D" id="3.90.550.50">
    <property type="match status" value="1"/>
</dbReference>
<reference evidence="2" key="1">
    <citation type="submission" date="2023-03" db="EMBL/GenBank/DDBJ databases">
        <authorList>
            <person name="Julca I."/>
        </authorList>
    </citation>
    <scope>NUCLEOTIDE SEQUENCE</scope>
</reference>
<evidence type="ECO:0000256" key="1">
    <source>
        <dbReference type="SAM" id="Phobius"/>
    </source>
</evidence>
<evidence type="ECO:0000313" key="2">
    <source>
        <dbReference type="EMBL" id="CAI9112793.1"/>
    </source>
</evidence>
<gene>
    <name evidence="2" type="ORF">OLC1_LOCUS19916</name>
</gene>
<evidence type="ECO:0000313" key="3">
    <source>
        <dbReference type="Proteomes" id="UP001161247"/>
    </source>
</evidence>
<dbReference type="PANTHER" id="PTHR10811">
    <property type="entry name" value="FRINGE-RELATED"/>
    <property type="match status" value="1"/>
</dbReference>
<dbReference type="Pfam" id="PF04646">
    <property type="entry name" value="DUF604"/>
    <property type="match status" value="1"/>
</dbReference>
<proteinExistence type="predicted"/>
<name>A0AAV1DXY1_OLDCO</name>
<keyword evidence="1" id="KW-0472">Membrane</keyword>
<keyword evidence="3" id="KW-1185">Reference proteome</keyword>
<keyword evidence="1" id="KW-1133">Transmembrane helix</keyword>
<dbReference type="Proteomes" id="UP001161247">
    <property type="component" value="Chromosome 7"/>
</dbReference>
<keyword evidence="1" id="KW-0812">Transmembrane</keyword>